<feature type="compositionally biased region" description="Low complexity" evidence="1">
    <location>
        <begin position="26"/>
        <end position="38"/>
    </location>
</feature>
<organism evidence="2 3">
    <name type="scientific">Symbiodinium microadriaticum</name>
    <name type="common">Dinoflagellate</name>
    <name type="synonym">Zooxanthella microadriatica</name>
    <dbReference type="NCBI Taxonomy" id="2951"/>
    <lineage>
        <taxon>Eukaryota</taxon>
        <taxon>Sar</taxon>
        <taxon>Alveolata</taxon>
        <taxon>Dinophyceae</taxon>
        <taxon>Suessiales</taxon>
        <taxon>Symbiodiniaceae</taxon>
        <taxon>Symbiodinium</taxon>
    </lineage>
</organism>
<evidence type="ECO:0000313" key="2">
    <source>
        <dbReference type="EMBL" id="OLP96414.1"/>
    </source>
</evidence>
<feature type="region of interest" description="Disordered" evidence="1">
    <location>
        <begin position="1"/>
        <end position="70"/>
    </location>
</feature>
<proteinExistence type="predicted"/>
<keyword evidence="3" id="KW-1185">Reference proteome</keyword>
<evidence type="ECO:0000313" key="3">
    <source>
        <dbReference type="Proteomes" id="UP000186817"/>
    </source>
</evidence>
<name>A0A1Q9DMK3_SYMMI</name>
<dbReference type="Proteomes" id="UP000186817">
    <property type="component" value="Unassembled WGS sequence"/>
</dbReference>
<dbReference type="EMBL" id="LSRX01000468">
    <property type="protein sequence ID" value="OLP96414.1"/>
    <property type="molecule type" value="Genomic_DNA"/>
</dbReference>
<reference evidence="2 3" key="1">
    <citation type="submission" date="2016-02" db="EMBL/GenBank/DDBJ databases">
        <title>Genome analysis of coral dinoflagellate symbionts highlights evolutionary adaptations to a symbiotic lifestyle.</title>
        <authorList>
            <person name="Aranda M."/>
            <person name="Li Y."/>
            <person name="Liew Y.J."/>
            <person name="Baumgarten S."/>
            <person name="Simakov O."/>
            <person name="Wilson M."/>
            <person name="Piel J."/>
            <person name="Ashoor H."/>
            <person name="Bougouffa S."/>
            <person name="Bajic V.B."/>
            <person name="Ryu T."/>
            <person name="Ravasi T."/>
            <person name="Bayer T."/>
            <person name="Micklem G."/>
            <person name="Kim H."/>
            <person name="Bhak J."/>
            <person name="Lajeunesse T.C."/>
            <person name="Voolstra C.R."/>
        </authorList>
    </citation>
    <scope>NUCLEOTIDE SEQUENCE [LARGE SCALE GENOMIC DNA]</scope>
    <source>
        <strain evidence="2 3">CCMP2467</strain>
    </source>
</reference>
<accession>A0A1Q9DMK3</accession>
<dbReference type="OrthoDB" id="10300315at2759"/>
<gene>
    <name evidence="2" type="ORF">AK812_SmicGene21371</name>
</gene>
<dbReference type="AlphaFoldDB" id="A0A1Q9DMK3"/>
<comment type="caution">
    <text evidence="2">The sequence shown here is derived from an EMBL/GenBank/DDBJ whole genome shotgun (WGS) entry which is preliminary data.</text>
</comment>
<protein>
    <submittedName>
        <fullName evidence="2">Uncharacterized protein</fullName>
    </submittedName>
</protein>
<evidence type="ECO:0000256" key="1">
    <source>
        <dbReference type="SAM" id="MobiDB-lite"/>
    </source>
</evidence>
<sequence>MPLDILRRGGSAVGSPQQAIRPDDSGIPGQKGQQPQGAKGKGEGKLQKRPRQRSNNSSGQSADGKDENNQTELEELRNILNMVTTRLLRHEVQQNINRMDTGFVIFLQTTQAQNLAFLIGKAWKEMEQNEPEKLKAPMRSVLLQHLLKVALERFQAMMSTPSSRSEAQELGWISENADQVYGLRWNMEVEEGLREMIELCMRPLVVHRYHATRTLAAQYQSPVVTMMLEVGNRSEESQLAWKRLHRLAQSAAWTSAGCYLRHERLQLSTSRTTTGQSLGEEIDADHQAVMCLKLGNDGNFCYMNTVVQCIVHLCCLLGDSRLFFKDEAPRLAEDALGLAATAPAARCC</sequence>